<dbReference type="Gene3D" id="3.40.50.1820">
    <property type="entry name" value="alpha/beta hydrolase"/>
    <property type="match status" value="1"/>
</dbReference>
<keyword evidence="3" id="KW-1185">Reference proteome</keyword>
<name>A0A2S6H4G5_9GAMM</name>
<reference evidence="2 3" key="1">
    <citation type="submission" date="2018-02" db="EMBL/GenBank/DDBJ databases">
        <title>Subsurface microbial communities from deep shales in Ohio and West Virginia, USA.</title>
        <authorList>
            <person name="Wrighton K."/>
        </authorList>
    </citation>
    <scope>NUCLEOTIDE SEQUENCE [LARGE SCALE GENOMIC DNA]</scope>
    <source>
        <strain evidence="2 3">OWC-G53F</strain>
    </source>
</reference>
<dbReference type="RefSeq" id="WP_104423108.1">
    <property type="nucleotide sequence ID" value="NZ_PTIY01000004.1"/>
</dbReference>
<gene>
    <name evidence="2" type="ORF">B0F88_104103</name>
</gene>
<proteinExistence type="predicted"/>
<evidence type="ECO:0000313" key="2">
    <source>
        <dbReference type="EMBL" id="PPK72310.1"/>
    </source>
</evidence>
<dbReference type="Proteomes" id="UP000238071">
    <property type="component" value="Unassembled WGS sequence"/>
</dbReference>
<protein>
    <recommendedName>
        <fullName evidence="1">DUF7379 domain-containing protein</fullName>
    </recommendedName>
</protein>
<dbReference type="InterPro" id="IPR029058">
    <property type="entry name" value="AB_hydrolase_fold"/>
</dbReference>
<dbReference type="InterPro" id="IPR055803">
    <property type="entry name" value="DUF7379"/>
</dbReference>
<accession>A0A2S6H4G5</accession>
<feature type="domain" description="DUF7379" evidence="1">
    <location>
        <begin position="239"/>
        <end position="424"/>
    </location>
</feature>
<dbReference type="OrthoDB" id="869379at2"/>
<evidence type="ECO:0000313" key="3">
    <source>
        <dbReference type="Proteomes" id="UP000238071"/>
    </source>
</evidence>
<dbReference type="EMBL" id="PTIY01000004">
    <property type="protein sequence ID" value="PPK72310.1"/>
    <property type="molecule type" value="Genomic_DNA"/>
</dbReference>
<sequence>MEDFELEENTDPIELDAGITLLAPGLAGSCRYVGARTHGTTRALTAEKTGLDEAIREANLEDRHTLVIEAPTPEPQPEQGGRGGVFEDAVGNNEILLQVPGYQDERQFLMYTDEAGIISFHYPEPVEPNQALPSTRSVEAAVQNQYRITLRSGQDQNPAKPASDSRGLFGKIGSKILKVLVTKVFDKQAGSSVHWAIQQWENRCRAFQGLHAGKNFTELMSQSPMPFDKWDDIRDKKALLFIHGTSSSTAGAFAGLLKSDIPEKLYEQYDGRVLAFNHHTMSIGVAENVMQFYDAFKDHPGNYVFDIICHSRGGLVARALTHLPDDFIAQRLDGRQRPPDVNITIDRIVFVATPNAGTDLARPENLSAMIERLANFVNQFPDGLASISGGMLLTLASAIVDAGLPYVPGLEDQSPVSNLVNVLNSKPEYSERYYGFGADYEVTGNLRTVVKAGVDSVVDRLFNDKANDLVVPTLGVSSNACFSLDSSHIHDFNGGEVYHTNFFFQTEIRKILEFLAE</sequence>
<evidence type="ECO:0000259" key="1">
    <source>
        <dbReference type="Pfam" id="PF24096"/>
    </source>
</evidence>
<dbReference type="Pfam" id="PF24096">
    <property type="entry name" value="DUF7379"/>
    <property type="match status" value="1"/>
</dbReference>
<dbReference type="SUPFAM" id="SSF53474">
    <property type="entry name" value="alpha/beta-Hydrolases"/>
    <property type="match status" value="1"/>
</dbReference>
<dbReference type="AlphaFoldDB" id="A0A2S6H4G5"/>
<comment type="caution">
    <text evidence="2">The sequence shown here is derived from an EMBL/GenBank/DDBJ whole genome shotgun (WGS) entry which is preliminary data.</text>
</comment>
<organism evidence="2 3">
    <name type="scientific">Methylobacter tundripaludum</name>
    <dbReference type="NCBI Taxonomy" id="173365"/>
    <lineage>
        <taxon>Bacteria</taxon>
        <taxon>Pseudomonadati</taxon>
        <taxon>Pseudomonadota</taxon>
        <taxon>Gammaproteobacteria</taxon>
        <taxon>Methylococcales</taxon>
        <taxon>Methylococcaceae</taxon>
        <taxon>Methylobacter</taxon>
    </lineage>
</organism>